<dbReference type="EMBL" id="CP016769">
    <property type="protein sequence ID" value="ASY11163.1"/>
    <property type="molecule type" value="Genomic_DNA"/>
</dbReference>
<dbReference type="GO" id="GO:0006824">
    <property type="term" value="P:cobalt ion transport"/>
    <property type="evidence" value="ECO:0007669"/>
    <property type="project" value="InterPro"/>
</dbReference>
<comment type="subcellular location">
    <subcellularLocation>
        <location evidence="1">Cell membrane</location>
        <topology evidence="1">Multi-pass membrane protein</topology>
    </subcellularLocation>
</comment>
<evidence type="ECO:0000256" key="5">
    <source>
        <dbReference type="ARBA" id="ARBA00023136"/>
    </source>
</evidence>
<dbReference type="Pfam" id="PF02361">
    <property type="entry name" value="CbiQ"/>
    <property type="match status" value="1"/>
</dbReference>
<gene>
    <name evidence="7" type="ORF">A1s21148_06720</name>
</gene>
<dbReference type="InterPro" id="IPR051611">
    <property type="entry name" value="ECF_transporter_component"/>
</dbReference>
<keyword evidence="2" id="KW-1003">Cell membrane</keyword>
<protein>
    <submittedName>
        <fullName evidence="7">Cobalt/nickel transport system permease protein</fullName>
    </submittedName>
</protein>
<dbReference type="RefSeq" id="WP_190276879.1">
    <property type="nucleotide sequence ID" value="NZ_CP016769.1"/>
</dbReference>
<keyword evidence="3 6" id="KW-0812">Transmembrane</keyword>
<dbReference type="AlphaFoldDB" id="A0AAD0E4K7"/>
<evidence type="ECO:0000256" key="1">
    <source>
        <dbReference type="ARBA" id="ARBA00004651"/>
    </source>
</evidence>
<proteinExistence type="predicted"/>
<name>A0AAD0E4K7_9ACTN</name>
<dbReference type="CDD" id="cd16914">
    <property type="entry name" value="EcfT"/>
    <property type="match status" value="1"/>
</dbReference>
<feature type="transmembrane region" description="Helical" evidence="6">
    <location>
        <begin position="20"/>
        <end position="37"/>
    </location>
</feature>
<feature type="transmembrane region" description="Helical" evidence="6">
    <location>
        <begin position="68"/>
        <end position="85"/>
    </location>
</feature>
<feature type="transmembrane region" description="Helical" evidence="6">
    <location>
        <begin position="229"/>
        <end position="249"/>
    </location>
</feature>
<feature type="transmembrane region" description="Helical" evidence="6">
    <location>
        <begin position="43"/>
        <end position="61"/>
    </location>
</feature>
<reference evidence="7 8" key="1">
    <citation type="submission" date="2016-07" db="EMBL/GenBank/DDBJ databases">
        <title>High microdiversification within the ubiquitous acI lineage of Actinobacteria.</title>
        <authorList>
            <person name="Neuenschwander S.M."/>
            <person name="Salcher M."/>
            <person name="Ghai R."/>
            <person name="Pernthaler J."/>
        </authorList>
    </citation>
    <scope>NUCLEOTIDE SEQUENCE [LARGE SCALE GENOMIC DNA]</scope>
    <source>
        <strain evidence="7">MMS-21-148</strain>
    </source>
</reference>
<dbReference type="InterPro" id="IPR003339">
    <property type="entry name" value="ABC/ECF_trnsptr_transmembrane"/>
</dbReference>
<dbReference type="PANTHER" id="PTHR34857">
    <property type="entry name" value="SLL0384 PROTEIN"/>
    <property type="match status" value="1"/>
</dbReference>
<evidence type="ECO:0000256" key="3">
    <source>
        <dbReference type="ARBA" id="ARBA00022692"/>
    </source>
</evidence>
<dbReference type="NCBIfam" id="TIGR02454">
    <property type="entry name" value="ECF_T_CbiQ"/>
    <property type="match status" value="1"/>
</dbReference>
<keyword evidence="5 6" id="KW-0472">Membrane</keyword>
<sequence length="251" mass="27842">MGERLYLHRHSVTHSLPSHVKILTVLVFISVSVATPITRWPAFIAFFSLLIFTAVMSKIPILLLFKRALIEIPFVFFAILMPFFGEGEKFSIFGVMVYRDGLLAGTSIVVKGTLGVLAAVILSTTTTAREILRGLEKLKLPMIMVQIASFMLRYINVISDEMERMKVARESRGFIATGIKHWKVLATAAAALFIRSYERGERVHLAMLSRGFDGALPSLDSHSVTTREWFTALSIPGLALIASITASLIGW</sequence>
<accession>A0AAD0E4K7</accession>
<evidence type="ECO:0000256" key="4">
    <source>
        <dbReference type="ARBA" id="ARBA00022989"/>
    </source>
</evidence>
<feature type="transmembrane region" description="Helical" evidence="6">
    <location>
        <begin position="105"/>
        <end position="126"/>
    </location>
</feature>
<dbReference type="KEGG" id="plan:A1s21148_06720"/>
<evidence type="ECO:0000313" key="7">
    <source>
        <dbReference type="EMBL" id="ASY11163.1"/>
    </source>
</evidence>
<evidence type="ECO:0000313" key="8">
    <source>
        <dbReference type="Proteomes" id="UP000217144"/>
    </source>
</evidence>
<organism evidence="7 8">
    <name type="scientific">Candidatus Planktophila lacus</name>
    <dbReference type="NCBI Taxonomy" id="1884913"/>
    <lineage>
        <taxon>Bacteria</taxon>
        <taxon>Bacillati</taxon>
        <taxon>Actinomycetota</taxon>
        <taxon>Actinomycetes</taxon>
        <taxon>Candidatus Nanopelagicales</taxon>
        <taxon>Candidatus Nanopelagicaceae</taxon>
        <taxon>Candidatus Planktophila</taxon>
    </lineage>
</organism>
<dbReference type="InterPro" id="IPR012809">
    <property type="entry name" value="ECF_CbiQ"/>
</dbReference>
<keyword evidence="4 6" id="KW-1133">Transmembrane helix</keyword>
<dbReference type="GO" id="GO:0043190">
    <property type="term" value="C:ATP-binding cassette (ABC) transporter complex"/>
    <property type="evidence" value="ECO:0007669"/>
    <property type="project" value="InterPro"/>
</dbReference>
<dbReference type="Proteomes" id="UP000217144">
    <property type="component" value="Chromosome"/>
</dbReference>
<evidence type="ECO:0000256" key="2">
    <source>
        <dbReference type="ARBA" id="ARBA00022475"/>
    </source>
</evidence>
<evidence type="ECO:0000256" key="6">
    <source>
        <dbReference type="SAM" id="Phobius"/>
    </source>
</evidence>
<dbReference type="PANTHER" id="PTHR34857:SF2">
    <property type="entry name" value="SLL0384 PROTEIN"/>
    <property type="match status" value="1"/>
</dbReference>
<keyword evidence="8" id="KW-1185">Reference proteome</keyword>